<name>A0A379F5D0_PROVU</name>
<keyword evidence="1 2" id="KW-0456">Lyase</keyword>
<dbReference type="EMBL" id="UGTW01000001">
    <property type="protein sequence ID" value="SUC14819.1"/>
    <property type="molecule type" value="Genomic_DNA"/>
</dbReference>
<dbReference type="SUPFAM" id="SSF51569">
    <property type="entry name" value="Aldolase"/>
    <property type="match status" value="1"/>
</dbReference>
<evidence type="ECO:0000256" key="4">
    <source>
        <dbReference type="PIRSR" id="PIRSR001365-2"/>
    </source>
</evidence>
<dbReference type="Pfam" id="PF00701">
    <property type="entry name" value="DHDPS"/>
    <property type="match status" value="1"/>
</dbReference>
<dbReference type="PIRSF" id="PIRSF001365">
    <property type="entry name" value="DHDPS"/>
    <property type="match status" value="1"/>
</dbReference>
<dbReference type="PANTHER" id="PTHR12128:SF72">
    <property type="entry name" value="DIHYDRODIPICOLINATE SYNTHASE"/>
    <property type="match status" value="1"/>
</dbReference>
<dbReference type="Proteomes" id="UP000254331">
    <property type="component" value="Unassembled WGS sequence"/>
</dbReference>
<accession>A0A379F5D0</accession>
<evidence type="ECO:0000256" key="1">
    <source>
        <dbReference type="ARBA" id="ARBA00023239"/>
    </source>
</evidence>
<feature type="active site" description="Proton donor/acceptor" evidence="3">
    <location>
        <position position="137"/>
    </location>
</feature>
<dbReference type="SMART" id="SM01130">
    <property type="entry name" value="DHDPS"/>
    <property type="match status" value="1"/>
</dbReference>
<dbReference type="GeneID" id="93394976"/>
<organism evidence="5 6">
    <name type="scientific">Proteus vulgaris</name>
    <dbReference type="NCBI Taxonomy" id="585"/>
    <lineage>
        <taxon>Bacteria</taxon>
        <taxon>Pseudomonadati</taxon>
        <taxon>Pseudomonadota</taxon>
        <taxon>Gammaproteobacteria</taxon>
        <taxon>Enterobacterales</taxon>
        <taxon>Morganellaceae</taxon>
        <taxon>Proteus</taxon>
    </lineage>
</organism>
<reference evidence="5 6" key="1">
    <citation type="submission" date="2018-06" db="EMBL/GenBank/DDBJ databases">
        <authorList>
            <consortium name="Pathogen Informatics"/>
            <person name="Doyle S."/>
        </authorList>
    </citation>
    <scope>NUCLEOTIDE SEQUENCE [LARGE SCALE GENOMIC DNA]</scope>
    <source>
        <strain evidence="5 6">NCTC10376</strain>
    </source>
</reference>
<feature type="binding site" evidence="4">
    <location>
        <position position="207"/>
    </location>
    <ligand>
        <name>pyruvate</name>
        <dbReference type="ChEBI" id="CHEBI:15361"/>
    </ligand>
</feature>
<dbReference type="GO" id="GO:0008840">
    <property type="term" value="F:4-hydroxy-tetrahydrodipicolinate synthase activity"/>
    <property type="evidence" value="ECO:0007669"/>
    <property type="project" value="TreeGrafter"/>
</dbReference>
<dbReference type="EC" id="4.1.-.-" evidence="5"/>
<dbReference type="InterPro" id="IPR013785">
    <property type="entry name" value="Aldolase_TIM"/>
</dbReference>
<evidence type="ECO:0000313" key="6">
    <source>
        <dbReference type="Proteomes" id="UP000254331"/>
    </source>
</evidence>
<sequence>MTQFHGIFPYLVSPVDQTKGTILEVSLRHLIEHLISCGVHGLSPLGSTGEYAYLSQAQRNEIVRITVDQTAGRVPVIAGVASFSTADACHQAEQYAQLGVDGMVLISQKMYPLSETAQAGYFRTIAEAFPEKSMTIYTNPGLLGDVLPISLFNELSYIPNIEYIKDASSNTGRLLTMINTFGERAKIFSASAHIPLLVLKLGGVGWMAGPACVLPKQCVELYELATKGNFDTALAKQKEMWQLNEAFTKYSLASCIKASLNIQGFNVGDPILPQAPLNDAAIADLRQIIAQLD</sequence>
<dbReference type="PRINTS" id="PR00146">
    <property type="entry name" value="DHPICSNTHASE"/>
</dbReference>
<feature type="binding site" evidence="4">
    <location>
        <position position="48"/>
    </location>
    <ligand>
        <name>pyruvate</name>
        <dbReference type="ChEBI" id="CHEBI:15361"/>
    </ligand>
</feature>
<protein>
    <submittedName>
        <fullName evidence="5">Dihydrodipicolinate synthase</fullName>
        <ecNumber evidence="5">4.1.-.-</ecNumber>
    </submittedName>
</protein>
<evidence type="ECO:0000256" key="3">
    <source>
        <dbReference type="PIRSR" id="PIRSR001365-1"/>
    </source>
</evidence>
<dbReference type="RefSeq" id="WP_036938292.1">
    <property type="nucleotide sequence ID" value="NZ_CABMNT010000001.1"/>
</dbReference>
<evidence type="ECO:0000256" key="2">
    <source>
        <dbReference type="PIRNR" id="PIRNR001365"/>
    </source>
</evidence>
<proteinExistence type="inferred from homology"/>
<dbReference type="InterPro" id="IPR002220">
    <property type="entry name" value="DapA-like"/>
</dbReference>
<dbReference type="PANTHER" id="PTHR12128">
    <property type="entry name" value="DIHYDRODIPICOLINATE SYNTHASE"/>
    <property type="match status" value="1"/>
</dbReference>
<dbReference type="Gene3D" id="3.20.20.70">
    <property type="entry name" value="Aldolase class I"/>
    <property type="match status" value="1"/>
</dbReference>
<dbReference type="AlphaFoldDB" id="A0A379F5D0"/>
<feature type="active site" description="Schiff-base intermediate with substrate" evidence="3">
    <location>
        <position position="165"/>
    </location>
</feature>
<dbReference type="OrthoDB" id="199953at2"/>
<dbReference type="CDD" id="cd00408">
    <property type="entry name" value="DHDPS-like"/>
    <property type="match status" value="1"/>
</dbReference>
<comment type="similarity">
    <text evidence="2">Belongs to the DapA family.</text>
</comment>
<evidence type="ECO:0000313" key="5">
    <source>
        <dbReference type="EMBL" id="SUC14819.1"/>
    </source>
</evidence>
<gene>
    <name evidence="5" type="primary">dapA_1</name>
    <name evidence="5" type="ORF">NCTC10376_00634</name>
</gene>